<dbReference type="OrthoDB" id="9784823at2"/>
<evidence type="ECO:0000256" key="2">
    <source>
        <dbReference type="ARBA" id="ARBA00022603"/>
    </source>
</evidence>
<dbReference type="InterPro" id="IPR050953">
    <property type="entry name" value="N4_N6_ade-DNA_methylase"/>
</dbReference>
<dbReference type="Proteomes" id="UP000249169">
    <property type="component" value="Unassembled WGS sequence"/>
</dbReference>
<dbReference type="InterPro" id="IPR011639">
    <property type="entry name" value="MethylTrfase_TaqI-like_dom"/>
</dbReference>
<protein>
    <recommendedName>
        <fullName evidence="1">site-specific DNA-methyltransferase (adenine-specific)</fullName>
        <ecNumber evidence="1">2.1.1.72</ecNumber>
    </recommendedName>
</protein>
<evidence type="ECO:0000256" key="6">
    <source>
        <dbReference type="ARBA" id="ARBA00023125"/>
    </source>
</evidence>
<comment type="caution">
    <text evidence="10">The sequence shown here is derived from an EMBL/GenBank/DDBJ whole genome shotgun (WGS) entry which is preliminary data.</text>
</comment>
<keyword evidence="4" id="KW-0949">S-adenosyl-L-methionine</keyword>
<dbReference type="PANTHER" id="PTHR33841">
    <property type="entry name" value="DNA METHYLTRANSFERASE YEEA-RELATED"/>
    <property type="match status" value="1"/>
</dbReference>
<dbReference type="SUPFAM" id="SSF53335">
    <property type="entry name" value="S-adenosyl-L-methionine-dependent methyltransferases"/>
    <property type="match status" value="1"/>
</dbReference>
<evidence type="ECO:0000259" key="9">
    <source>
        <dbReference type="Pfam" id="PF12950"/>
    </source>
</evidence>
<evidence type="ECO:0000256" key="5">
    <source>
        <dbReference type="ARBA" id="ARBA00022747"/>
    </source>
</evidence>
<name>A0A328C0U3_9DELT</name>
<dbReference type="Gene3D" id="3.40.50.150">
    <property type="entry name" value="Vaccinia Virus protein VP39"/>
    <property type="match status" value="1"/>
</dbReference>
<dbReference type="EMBL" id="QHKO01000017">
    <property type="protein sequence ID" value="RAL20013.1"/>
    <property type="molecule type" value="Genomic_DNA"/>
</dbReference>
<evidence type="ECO:0000256" key="7">
    <source>
        <dbReference type="ARBA" id="ARBA00047942"/>
    </source>
</evidence>
<feature type="domain" description="TaqI-like C-terminal specificity" evidence="9">
    <location>
        <begin position="422"/>
        <end position="520"/>
    </location>
</feature>
<organism evidence="10 11">
    <name type="scientific">Lujinxingia litoralis</name>
    <dbReference type="NCBI Taxonomy" id="2211119"/>
    <lineage>
        <taxon>Bacteria</taxon>
        <taxon>Deltaproteobacteria</taxon>
        <taxon>Bradymonadales</taxon>
        <taxon>Lujinxingiaceae</taxon>
        <taxon>Lujinxingia</taxon>
    </lineage>
</organism>
<keyword evidence="5" id="KW-0680">Restriction system</keyword>
<dbReference type="PANTHER" id="PTHR33841:SF1">
    <property type="entry name" value="DNA METHYLTRANSFERASE A"/>
    <property type="match status" value="1"/>
</dbReference>
<keyword evidence="3" id="KW-0808">Transferase</keyword>
<dbReference type="GO" id="GO:0032259">
    <property type="term" value="P:methylation"/>
    <property type="evidence" value="ECO:0007669"/>
    <property type="project" value="UniProtKB-KW"/>
</dbReference>
<dbReference type="GO" id="GO:0006304">
    <property type="term" value="P:DNA modification"/>
    <property type="evidence" value="ECO:0007669"/>
    <property type="project" value="InterPro"/>
</dbReference>
<dbReference type="InterPro" id="IPR025931">
    <property type="entry name" value="TaqI_C"/>
</dbReference>
<evidence type="ECO:0000313" key="10">
    <source>
        <dbReference type="EMBL" id="RAL20013.1"/>
    </source>
</evidence>
<keyword evidence="6" id="KW-0238">DNA-binding</keyword>
<comment type="catalytic activity">
    <reaction evidence="7">
        <text>a 2'-deoxyadenosine in DNA + S-adenosyl-L-methionine = an N(6)-methyl-2'-deoxyadenosine in DNA + S-adenosyl-L-homocysteine + H(+)</text>
        <dbReference type="Rhea" id="RHEA:15197"/>
        <dbReference type="Rhea" id="RHEA-COMP:12418"/>
        <dbReference type="Rhea" id="RHEA-COMP:12419"/>
        <dbReference type="ChEBI" id="CHEBI:15378"/>
        <dbReference type="ChEBI" id="CHEBI:57856"/>
        <dbReference type="ChEBI" id="CHEBI:59789"/>
        <dbReference type="ChEBI" id="CHEBI:90615"/>
        <dbReference type="ChEBI" id="CHEBI:90616"/>
        <dbReference type="EC" id="2.1.1.72"/>
    </reaction>
</comment>
<evidence type="ECO:0000313" key="11">
    <source>
        <dbReference type="Proteomes" id="UP000249169"/>
    </source>
</evidence>
<evidence type="ECO:0000256" key="3">
    <source>
        <dbReference type="ARBA" id="ARBA00022679"/>
    </source>
</evidence>
<dbReference type="Pfam" id="PF12950">
    <property type="entry name" value="TaqI_C"/>
    <property type="match status" value="1"/>
</dbReference>
<accession>A0A328C0U3</accession>
<dbReference type="RefSeq" id="WP_111731493.1">
    <property type="nucleotide sequence ID" value="NZ_QHKO01000017.1"/>
</dbReference>
<dbReference type="GO" id="GO:0003676">
    <property type="term" value="F:nucleic acid binding"/>
    <property type="evidence" value="ECO:0007669"/>
    <property type="project" value="InterPro"/>
</dbReference>
<dbReference type="PROSITE" id="PS00092">
    <property type="entry name" value="N6_MTASE"/>
    <property type="match status" value="1"/>
</dbReference>
<keyword evidence="11" id="KW-1185">Reference proteome</keyword>
<dbReference type="InterPro" id="IPR002052">
    <property type="entry name" value="DNA_methylase_N6_adenine_CS"/>
</dbReference>
<keyword evidence="2 10" id="KW-0489">Methyltransferase</keyword>
<dbReference type="EC" id="2.1.1.72" evidence="1"/>
<proteinExistence type="predicted"/>
<evidence type="ECO:0000259" key="8">
    <source>
        <dbReference type="Pfam" id="PF07669"/>
    </source>
</evidence>
<reference evidence="10 11" key="1">
    <citation type="submission" date="2018-05" db="EMBL/GenBank/DDBJ databases">
        <title>Lujinxingia marina gen. nov. sp. nov., a new facultative anaerobic member of the class Deltaproteobacteria, and proposal of Lujinxingaceae fam. nov.</title>
        <authorList>
            <person name="Li C.-M."/>
        </authorList>
    </citation>
    <scope>NUCLEOTIDE SEQUENCE [LARGE SCALE GENOMIC DNA]</scope>
    <source>
        <strain evidence="10 11">B210</strain>
    </source>
</reference>
<dbReference type="InterPro" id="IPR029063">
    <property type="entry name" value="SAM-dependent_MTases_sf"/>
</dbReference>
<dbReference type="PRINTS" id="PR00507">
    <property type="entry name" value="N12N6MTFRASE"/>
</dbReference>
<dbReference type="AlphaFoldDB" id="A0A328C0U3"/>
<evidence type="ECO:0000256" key="1">
    <source>
        <dbReference type="ARBA" id="ARBA00011900"/>
    </source>
</evidence>
<evidence type="ECO:0000256" key="4">
    <source>
        <dbReference type="ARBA" id="ARBA00022691"/>
    </source>
</evidence>
<dbReference type="Pfam" id="PF07669">
    <property type="entry name" value="Eco57I"/>
    <property type="match status" value="1"/>
</dbReference>
<sequence>MNLPLPLQLDRPRRVQEAVETLANSATDEDRGAVFTREEVVEGMLDLCGYNSDHDLTSLRLLEPSCGQGHFLFAAVKRLLASCRRQNIPKSCWADTLSDRIFAVDLHAKTLTETRENLLSILYQEGLSKTDAQTLCDSWLHQDDFLLIPIHTRFDIIIGNPPYVRQERIPNALLKEYKKHYSTLYDRADLYVLFFERCLDLLNPNGVLGFICSNRWIKNKYGGPLRAKIAADFNLDIYINMEVADAFHSEVDAYPAITLIRRTSPGTTRMFSSTGKHLKGIQEIFERLSDDLTHERSNHSVVVQTIAHNRDPWLLDSPHIINLLRALEQRFPSLEDAGAHVGIGVATGCDRVFIDDYDALDVEASRKLPLVMASDLNGPHIQWSGRGIVNPWSNNRQLVIPEHFPRFANFLALNKDALHRRHVAKKNPDKWFRTIDRIHPDLLTTPKLLIPDIKGDSTVAYDPGEFYPHHNLYTITSDRWDLQILQTLLRSSIALAFVAAYCIRMSGGFLRFQAQYLRRIRVPEFDTLPLSLKTELHAARTCNDQHHIDILAAQAYQLNKTEAQTLCTFASEARVSRTSS</sequence>
<feature type="domain" description="Type II methyltransferase M.TaqI-like" evidence="8">
    <location>
        <begin position="125"/>
        <end position="247"/>
    </location>
</feature>
<dbReference type="GO" id="GO:0009007">
    <property type="term" value="F:site-specific DNA-methyltransferase (adenine-specific) activity"/>
    <property type="evidence" value="ECO:0007669"/>
    <property type="project" value="UniProtKB-EC"/>
</dbReference>
<gene>
    <name evidence="10" type="ORF">DL240_19090</name>
</gene>